<dbReference type="Proteomes" id="UP000186230">
    <property type="component" value="Chromosome"/>
</dbReference>
<dbReference type="RefSeq" id="WP_083643615.1">
    <property type="nucleotide sequence ID" value="NZ_AMRU01000002.1"/>
</dbReference>
<dbReference type="PANTHER" id="PTHR47495">
    <property type="entry name" value="ALDEHYDE DEHYDROGENASE"/>
    <property type="match status" value="1"/>
</dbReference>
<dbReference type="Gene3D" id="3.90.1170.50">
    <property type="entry name" value="Aldehyde oxidase/xanthine dehydrogenase, a/b hammerhead"/>
    <property type="match status" value="1"/>
</dbReference>
<dbReference type="InterPro" id="IPR036856">
    <property type="entry name" value="Ald_Oxase/Xan_DH_a/b_sf"/>
</dbReference>
<accession>A0A1L7I2G2</accession>
<dbReference type="AlphaFoldDB" id="A0A1L7I2G2"/>
<gene>
    <name evidence="1" type="ORF">GRFL_1047</name>
</gene>
<dbReference type="KEGG" id="gfl:GRFL_1047"/>
<proteinExistence type="predicted"/>
<dbReference type="GO" id="GO:0047121">
    <property type="term" value="F:isoquinoline 1-oxidoreductase activity"/>
    <property type="evidence" value="ECO:0007669"/>
    <property type="project" value="UniProtKB-EC"/>
</dbReference>
<dbReference type="InterPro" id="IPR052516">
    <property type="entry name" value="N-heterocyclic_Hydroxylase"/>
</dbReference>
<dbReference type="InterPro" id="IPR012368">
    <property type="entry name" value="OxRdtase_Mopterin-bd_su_IorB"/>
</dbReference>
<dbReference type="InterPro" id="IPR046867">
    <property type="entry name" value="AldOxase/xan_DH_MoCoBD2"/>
</dbReference>
<dbReference type="PIRSF" id="PIRSF036389">
    <property type="entry name" value="IOR_B"/>
    <property type="match status" value="1"/>
</dbReference>
<name>A0A1L7I2G2_9FLAO</name>
<dbReference type="SUPFAM" id="SSF54665">
    <property type="entry name" value="CO dehydrogenase molybdoprotein N-domain-like"/>
    <property type="match status" value="1"/>
</dbReference>
<dbReference type="PROSITE" id="PS51318">
    <property type="entry name" value="TAT"/>
    <property type="match status" value="1"/>
</dbReference>
<dbReference type="EMBL" id="CP016359">
    <property type="protein sequence ID" value="APU67771.1"/>
    <property type="molecule type" value="Genomic_DNA"/>
</dbReference>
<reference evidence="1 2" key="1">
    <citation type="submission" date="2016-07" db="EMBL/GenBank/DDBJ databases">
        <title>Multi-omics approach to identify versatile polysaccharide utilization systems of a marine flavobacterium Gramella flava.</title>
        <authorList>
            <person name="Tang K."/>
        </authorList>
    </citation>
    <scope>NUCLEOTIDE SEQUENCE [LARGE SCALE GENOMIC DNA]</scope>
    <source>
        <strain evidence="1 2">JLT2011</strain>
    </source>
</reference>
<dbReference type="InterPro" id="IPR037165">
    <property type="entry name" value="AldOxase/xan_DH_Mopterin-bd_sf"/>
</dbReference>
<dbReference type="Pfam" id="PF02738">
    <property type="entry name" value="MoCoBD_1"/>
    <property type="match status" value="1"/>
</dbReference>
<keyword evidence="1" id="KW-0560">Oxidoreductase</keyword>
<sequence>MSKVKTGIGRRSFIKSVSLAGGGLVIGFNWMACKRAAEAEAEGTAVLEMPDEWFELNGYLKVGDNGVVTIFSPNPEIGQNVKTSMPMIVAEELDVDWNNVVVEQAPLNTDVFTRQLAGGSQSIRQGWETLRMAGATARQMLVMAAANQMEVPAEELTVENGVISHKNSDQSLGFGEVAGAASKLEVPTEVELKNNADFRIIGTSRKNVDAKKIVTGQPLYGLDTYKDGMLIAMIVQPPAFGMELKSMDADKVKEMPGIVDVFTIDTYPEDMEKEWSDVAAFSKLAVVVGESTWQVLKAKKALNVEWDLNPELTKEIEILEKSAGMKDATGLENTDIHYSLMADVGSKKAEVVRKDGEPEKAFENAARVIERSYTCPFLAHNTMEPMNFFADVSGGKAELVGPIQTPEYAEKSIQKRLGMELEDIDVQMTRMGGGFGRRLYGHFLVEAAVISEKMGKPIKLVYTREDDMTNGVYRPAYHVTYRAALDGNNNLTAFHVNAGGIPESPLFANRFPAGALDNYLAESWTLDSNISVGAFRAPRSNFIAGAEQSFLDELAEEMGKDPIEFRLEMLDRAKNDPVGEENDYDPARYAGVLEMVRDKSGWTSNSSTGARGVSAYYCHNSYVAQILDMSIENNEPVIDKVVCAVDCGIVVNPDAATNMVEGGTIDGIGHALYSEMSFKEGVPQMSNFDKYQLIRHKQAPKAIEVHFVENGIDPTGLGEPPFPPVQGALANALYKATGQRFYKQPFINQLKNTSSDLKT</sequence>
<dbReference type="EC" id="1.3.99.16" evidence="1"/>
<dbReference type="SUPFAM" id="SSF56003">
    <property type="entry name" value="Molybdenum cofactor-binding domain"/>
    <property type="match status" value="2"/>
</dbReference>
<evidence type="ECO:0000313" key="1">
    <source>
        <dbReference type="EMBL" id="APU67771.1"/>
    </source>
</evidence>
<dbReference type="PANTHER" id="PTHR47495:SF2">
    <property type="entry name" value="ALDEHYDE DEHYDROGENASE"/>
    <property type="match status" value="1"/>
</dbReference>
<protein>
    <submittedName>
        <fullName evidence="1">Isoquinoline 1-oxidoreductase beta subunit</fullName>
        <ecNumber evidence="1">1.3.99.16</ecNumber>
    </submittedName>
</protein>
<dbReference type="OrthoDB" id="9767994at2"/>
<dbReference type="Pfam" id="PF20256">
    <property type="entry name" value="MoCoBD_2"/>
    <property type="match status" value="2"/>
</dbReference>
<keyword evidence="2" id="KW-1185">Reference proteome</keyword>
<dbReference type="InterPro" id="IPR000674">
    <property type="entry name" value="Ald_Oxase/Xan_DH_a/b"/>
</dbReference>
<dbReference type="STRING" id="1229726.GRFL_1047"/>
<dbReference type="InterPro" id="IPR006311">
    <property type="entry name" value="TAT_signal"/>
</dbReference>
<dbReference type="Gene3D" id="3.30.365.10">
    <property type="entry name" value="Aldehyde oxidase/xanthine dehydrogenase, molybdopterin binding domain"/>
    <property type="match status" value="4"/>
</dbReference>
<organism evidence="1 2">
    <name type="scientific">Christiangramia flava JLT2011</name>
    <dbReference type="NCBI Taxonomy" id="1229726"/>
    <lineage>
        <taxon>Bacteria</taxon>
        <taxon>Pseudomonadati</taxon>
        <taxon>Bacteroidota</taxon>
        <taxon>Flavobacteriia</taxon>
        <taxon>Flavobacteriales</taxon>
        <taxon>Flavobacteriaceae</taxon>
        <taxon>Christiangramia</taxon>
    </lineage>
</organism>
<dbReference type="InterPro" id="IPR008274">
    <property type="entry name" value="AldOxase/xan_DH_MoCoBD1"/>
</dbReference>
<dbReference type="SMART" id="SM01008">
    <property type="entry name" value="Ald_Xan_dh_C"/>
    <property type="match status" value="1"/>
</dbReference>
<evidence type="ECO:0000313" key="2">
    <source>
        <dbReference type="Proteomes" id="UP000186230"/>
    </source>
</evidence>